<feature type="compositionally biased region" description="Basic and acidic residues" evidence="1">
    <location>
        <begin position="241"/>
        <end position="250"/>
    </location>
</feature>
<evidence type="ECO:0000313" key="3">
    <source>
        <dbReference type="Proteomes" id="UP001058974"/>
    </source>
</evidence>
<feature type="compositionally biased region" description="Basic and acidic residues" evidence="1">
    <location>
        <begin position="279"/>
        <end position="303"/>
    </location>
</feature>
<evidence type="ECO:0000256" key="1">
    <source>
        <dbReference type="SAM" id="MobiDB-lite"/>
    </source>
</evidence>
<feature type="compositionally biased region" description="Low complexity" evidence="1">
    <location>
        <begin position="1"/>
        <end position="14"/>
    </location>
</feature>
<comment type="caution">
    <text evidence="2">The sequence shown here is derived from an EMBL/GenBank/DDBJ whole genome shotgun (WGS) entry which is preliminary data.</text>
</comment>
<accession>A0A9D5B8M6</accession>
<protein>
    <submittedName>
        <fullName evidence="2">Uncharacterized protein</fullName>
    </submittedName>
</protein>
<keyword evidence="3" id="KW-1185">Reference proteome</keyword>
<dbReference type="Gramene" id="Psat02G0047800-T1">
    <property type="protein sequence ID" value="KAI5433209.1"/>
    <property type="gene ID" value="KIW84_020478"/>
</dbReference>
<feature type="region of interest" description="Disordered" evidence="1">
    <location>
        <begin position="180"/>
        <end position="327"/>
    </location>
</feature>
<reference evidence="2 3" key="1">
    <citation type="journal article" date="2022" name="Nat. Genet.">
        <title>Improved pea reference genome and pan-genome highlight genomic features and evolutionary characteristics.</title>
        <authorList>
            <person name="Yang T."/>
            <person name="Liu R."/>
            <person name="Luo Y."/>
            <person name="Hu S."/>
            <person name="Wang D."/>
            <person name="Wang C."/>
            <person name="Pandey M.K."/>
            <person name="Ge S."/>
            <person name="Xu Q."/>
            <person name="Li N."/>
            <person name="Li G."/>
            <person name="Huang Y."/>
            <person name="Saxena R.K."/>
            <person name="Ji Y."/>
            <person name="Li M."/>
            <person name="Yan X."/>
            <person name="He Y."/>
            <person name="Liu Y."/>
            <person name="Wang X."/>
            <person name="Xiang C."/>
            <person name="Varshney R.K."/>
            <person name="Ding H."/>
            <person name="Gao S."/>
            <person name="Zong X."/>
        </authorList>
    </citation>
    <scope>NUCLEOTIDE SEQUENCE [LARGE SCALE GENOMIC DNA]</scope>
    <source>
        <strain evidence="2 3">cv. Zhongwan 6</strain>
    </source>
</reference>
<sequence>MASQPNNPNNPNPNEAIPVSNPIPSIGGNMGSVLVSEAVSSSTGSIPAVSISQNAPSSSIRAQQMLVGSPPPIGNTSRPFVTNFTMPLSGREQPFGMPTSDVGVNMVEISQRNQAEVDEDHRRKEYQRLAYPKEEENLVEFIKRCQKMRTEVMLCPFCSAIFDRKATTNLEAVDKAKRKENWGPTGYDPRKSDHHQWRHGERHHSTYKPSNKATDDKWVQPIRDAQGQKKWRNFKVQRGTSMEDKKEVEKHKPRPYPSENYKGKNPMSRSQLRRFQRQKRAEKEAAEKSVIGKDADSKDKAESSDNAQIVNREEPPTRSILAAWSNQ</sequence>
<dbReference type="Proteomes" id="UP001058974">
    <property type="component" value="Chromosome 2"/>
</dbReference>
<dbReference type="AlphaFoldDB" id="A0A9D5B8M6"/>
<proteinExistence type="predicted"/>
<feature type="compositionally biased region" description="Basic and acidic residues" evidence="1">
    <location>
        <begin position="188"/>
        <end position="199"/>
    </location>
</feature>
<gene>
    <name evidence="2" type="ORF">KIW84_020478</name>
</gene>
<name>A0A9D5B8M6_PEA</name>
<feature type="region of interest" description="Disordered" evidence="1">
    <location>
        <begin position="1"/>
        <end position="27"/>
    </location>
</feature>
<organism evidence="2 3">
    <name type="scientific">Pisum sativum</name>
    <name type="common">Garden pea</name>
    <name type="synonym">Lathyrus oleraceus</name>
    <dbReference type="NCBI Taxonomy" id="3888"/>
    <lineage>
        <taxon>Eukaryota</taxon>
        <taxon>Viridiplantae</taxon>
        <taxon>Streptophyta</taxon>
        <taxon>Embryophyta</taxon>
        <taxon>Tracheophyta</taxon>
        <taxon>Spermatophyta</taxon>
        <taxon>Magnoliopsida</taxon>
        <taxon>eudicotyledons</taxon>
        <taxon>Gunneridae</taxon>
        <taxon>Pentapetalae</taxon>
        <taxon>rosids</taxon>
        <taxon>fabids</taxon>
        <taxon>Fabales</taxon>
        <taxon>Fabaceae</taxon>
        <taxon>Papilionoideae</taxon>
        <taxon>50 kb inversion clade</taxon>
        <taxon>NPAAA clade</taxon>
        <taxon>Hologalegina</taxon>
        <taxon>IRL clade</taxon>
        <taxon>Fabeae</taxon>
        <taxon>Lathyrus</taxon>
    </lineage>
</organism>
<dbReference type="EMBL" id="JAMSHJ010000002">
    <property type="protein sequence ID" value="KAI5433209.1"/>
    <property type="molecule type" value="Genomic_DNA"/>
</dbReference>
<evidence type="ECO:0000313" key="2">
    <source>
        <dbReference type="EMBL" id="KAI5433209.1"/>
    </source>
</evidence>